<gene>
    <name evidence="1" type="ORF">B9M88_09870</name>
</gene>
<dbReference type="SUPFAM" id="SSF52540">
    <property type="entry name" value="P-loop containing nucleoside triphosphate hydrolases"/>
    <property type="match status" value="1"/>
</dbReference>
<accession>A0ABX3Z256</accession>
<evidence type="ECO:0000313" key="1">
    <source>
        <dbReference type="EMBL" id="OTW30564.1"/>
    </source>
</evidence>
<dbReference type="EMBL" id="NEFX01000018">
    <property type="protein sequence ID" value="OTW30564.1"/>
    <property type="molecule type" value="Genomic_DNA"/>
</dbReference>
<evidence type="ECO:0000313" key="2">
    <source>
        <dbReference type="Proteomes" id="UP000195208"/>
    </source>
</evidence>
<dbReference type="Proteomes" id="UP000195208">
    <property type="component" value="Unassembled WGS sequence"/>
</dbReference>
<dbReference type="CDD" id="cd02019">
    <property type="entry name" value="NK"/>
    <property type="match status" value="1"/>
</dbReference>
<dbReference type="GeneID" id="41072886"/>
<dbReference type="RefSeq" id="WP_039645071.1">
    <property type="nucleotide sequence ID" value="NZ_JAPTFZ010000006.1"/>
</dbReference>
<dbReference type="InterPro" id="IPR027417">
    <property type="entry name" value="P-loop_NTPase"/>
</dbReference>
<comment type="caution">
    <text evidence="1">The sequence shown here is derived from an EMBL/GenBank/DDBJ whole genome shotgun (WGS) entry which is preliminary data.</text>
</comment>
<proteinExistence type="predicted"/>
<keyword evidence="2" id="KW-1185">Reference proteome</keyword>
<organism evidence="1 2">
    <name type="scientific">Staphylococcus agnetis</name>
    <dbReference type="NCBI Taxonomy" id="985762"/>
    <lineage>
        <taxon>Bacteria</taxon>
        <taxon>Bacillati</taxon>
        <taxon>Bacillota</taxon>
        <taxon>Bacilli</taxon>
        <taxon>Bacillales</taxon>
        <taxon>Staphylococcaceae</taxon>
        <taxon>Staphylococcus</taxon>
    </lineage>
</organism>
<dbReference type="Gene3D" id="3.40.50.300">
    <property type="entry name" value="P-loop containing nucleotide triphosphate hydrolases"/>
    <property type="match status" value="1"/>
</dbReference>
<sequence length="214" mass="25298">MKNTYPVITKVNNFQINIALTGKMRSGKDTVAKKIFELFDAHDVAVKHYAFGDALKTYARKLYPDEFNEGNKPRELFQWLGQTLRERNPNIWINHLAEEINKFNGYYGTVYYGGHLINIITDLRQPNEYEFCKDNDFYIIRVDCDDVVRLKRMKTLNDNFSDKDLNHETEKHIDSFKEDYIVTTTHINEEELSERIESIINHIKNKQLEKVRGN</sequence>
<protein>
    <submittedName>
        <fullName evidence="1">Uncharacterized protein</fullName>
    </submittedName>
</protein>
<name>A0ABX3Z256_9STAP</name>
<reference evidence="1 2" key="1">
    <citation type="submission" date="2017-04" db="EMBL/GenBank/DDBJ databases">
        <title>Staphylococcus agnetis, a potential pathogen in the broiler production.</title>
        <authorList>
            <person name="Poulsen L."/>
        </authorList>
    </citation>
    <scope>NUCLEOTIDE SEQUENCE [LARGE SCALE GENOMIC DNA]</scope>
    <source>
        <strain evidence="1 2">723_310714_2_2_spleen</strain>
    </source>
</reference>
<dbReference type="Pfam" id="PF13238">
    <property type="entry name" value="AAA_18"/>
    <property type="match status" value="1"/>
</dbReference>